<feature type="compositionally biased region" description="Polar residues" evidence="3">
    <location>
        <begin position="198"/>
        <end position="213"/>
    </location>
</feature>
<dbReference type="Gene3D" id="3.80.10.10">
    <property type="entry name" value="Ribonuclease Inhibitor"/>
    <property type="match status" value="2"/>
</dbReference>
<feature type="compositionally biased region" description="Polar residues" evidence="3">
    <location>
        <begin position="270"/>
        <end position="282"/>
    </location>
</feature>
<dbReference type="InterPro" id="IPR003591">
    <property type="entry name" value="Leu-rich_rpt_typical-subtyp"/>
</dbReference>
<dbReference type="InterPro" id="IPR032675">
    <property type="entry name" value="LRR_dom_sf"/>
</dbReference>
<dbReference type="PROSITE" id="PS51450">
    <property type="entry name" value="LRR"/>
    <property type="match status" value="3"/>
</dbReference>
<feature type="compositionally biased region" description="Polar residues" evidence="3">
    <location>
        <begin position="222"/>
        <end position="237"/>
    </location>
</feature>
<evidence type="ECO:0000256" key="2">
    <source>
        <dbReference type="ARBA" id="ARBA00022737"/>
    </source>
</evidence>
<feature type="compositionally biased region" description="Low complexity" evidence="3">
    <location>
        <begin position="892"/>
        <end position="907"/>
    </location>
</feature>
<dbReference type="OrthoDB" id="676979at2759"/>
<organism evidence="4 5">
    <name type="scientific">Tolypocladium paradoxum</name>
    <dbReference type="NCBI Taxonomy" id="94208"/>
    <lineage>
        <taxon>Eukaryota</taxon>
        <taxon>Fungi</taxon>
        <taxon>Dikarya</taxon>
        <taxon>Ascomycota</taxon>
        <taxon>Pezizomycotina</taxon>
        <taxon>Sordariomycetes</taxon>
        <taxon>Hypocreomycetidae</taxon>
        <taxon>Hypocreales</taxon>
        <taxon>Ophiocordycipitaceae</taxon>
        <taxon>Tolypocladium</taxon>
    </lineage>
</organism>
<feature type="compositionally biased region" description="Basic and acidic residues" evidence="3">
    <location>
        <begin position="319"/>
        <end position="329"/>
    </location>
</feature>
<keyword evidence="1" id="KW-0433">Leucine-rich repeat</keyword>
<feature type="region of interest" description="Disordered" evidence="3">
    <location>
        <begin position="868"/>
        <end position="938"/>
    </location>
</feature>
<dbReference type="InterPro" id="IPR050216">
    <property type="entry name" value="LRR_domain-containing"/>
</dbReference>
<dbReference type="EMBL" id="PKSG01000040">
    <property type="protein sequence ID" value="POR39431.1"/>
    <property type="molecule type" value="Genomic_DNA"/>
</dbReference>
<name>A0A2S4LAJ9_9HYPO</name>
<feature type="compositionally biased region" description="Polar residues" evidence="3">
    <location>
        <begin position="96"/>
        <end position="105"/>
    </location>
</feature>
<comment type="caution">
    <text evidence="4">The sequence shown here is derived from an EMBL/GenBank/DDBJ whole genome shotgun (WGS) entry which is preliminary data.</text>
</comment>
<dbReference type="InterPro" id="IPR001611">
    <property type="entry name" value="Leu-rich_rpt"/>
</dbReference>
<feature type="compositionally biased region" description="Polar residues" evidence="3">
    <location>
        <begin position="165"/>
        <end position="185"/>
    </location>
</feature>
<evidence type="ECO:0000256" key="3">
    <source>
        <dbReference type="SAM" id="MobiDB-lite"/>
    </source>
</evidence>
<feature type="compositionally biased region" description="Polar residues" evidence="3">
    <location>
        <begin position="908"/>
        <end position="926"/>
    </location>
</feature>
<dbReference type="SMART" id="SM00369">
    <property type="entry name" value="LRR_TYP"/>
    <property type="match status" value="9"/>
</dbReference>
<protein>
    <submittedName>
        <fullName evidence="4">Leucine-rich repeat-containing protein 40</fullName>
    </submittedName>
</protein>
<reference evidence="4 5" key="1">
    <citation type="submission" date="2018-01" db="EMBL/GenBank/DDBJ databases">
        <title>Harnessing the power of phylogenomics to disentangle the directionality and signatures of interkingdom host jumping in the parasitic fungal genus Tolypocladium.</title>
        <authorList>
            <person name="Quandt C.A."/>
            <person name="Patterson W."/>
            <person name="Spatafora J.W."/>
        </authorList>
    </citation>
    <scope>NUCLEOTIDE SEQUENCE [LARGE SCALE GENOMIC DNA]</scope>
    <source>
        <strain evidence="4 5">NRBC 100945</strain>
    </source>
</reference>
<feature type="compositionally biased region" description="Polar residues" evidence="3">
    <location>
        <begin position="121"/>
        <end position="134"/>
    </location>
</feature>
<evidence type="ECO:0000256" key="1">
    <source>
        <dbReference type="ARBA" id="ARBA00022614"/>
    </source>
</evidence>
<evidence type="ECO:0000313" key="5">
    <source>
        <dbReference type="Proteomes" id="UP000237481"/>
    </source>
</evidence>
<dbReference type="PANTHER" id="PTHR48051">
    <property type="match status" value="1"/>
</dbReference>
<dbReference type="PANTHER" id="PTHR48051:SF27">
    <property type="entry name" value="LEUCINE-RICH REPEAT-CONTAINING PROTEIN 40"/>
    <property type="match status" value="1"/>
</dbReference>
<keyword evidence="2" id="KW-0677">Repeat</keyword>
<accession>A0A2S4LAJ9</accession>
<gene>
    <name evidence="4" type="ORF">TPAR_00374</name>
</gene>
<feature type="region of interest" description="Disordered" evidence="3">
    <location>
        <begin position="429"/>
        <end position="458"/>
    </location>
</feature>
<dbReference type="Proteomes" id="UP000237481">
    <property type="component" value="Unassembled WGS sequence"/>
</dbReference>
<evidence type="ECO:0000313" key="4">
    <source>
        <dbReference type="EMBL" id="POR39431.1"/>
    </source>
</evidence>
<dbReference type="STRING" id="94208.A0A2S4LAJ9"/>
<feature type="compositionally biased region" description="Basic and acidic residues" evidence="3">
    <location>
        <begin position="868"/>
        <end position="886"/>
    </location>
</feature>
<feature type="region of interest" description="Disordered" evidence="3">
    <location>
        <begin position="1"/>
        <end position="381"/>
    </location>
</feature>
<keyword evidence="5" id="KW-1185">Reference proteome</keyword>
<dbReference type="Pfam" id="PF13855">
    <property type="entry name" value="LRR_8"/>
    <property type="match status" value="1"/>
</dbReference>
<sequence length="1156" mass="124668">MDGSQDRPSGIPRLSRLPLARPNSAIPRPASSIPGPSSVRRAPSRESLGSSVAGGRELQPPKLRAATSRGQLRPGTGNVNGRASPVRKASSRDQLRSSMTQSSPATRPKAQPTVKKPKTSRVVSQPQRRTSTIVEQILTRDIDPIADPRQDTLDENLPEPDGNNAGPSSPGESATLSTPRATKSRPSLAERTMETLAQLPSSPAMTKKPSSFFDQGRPGSRAGSSNSRPGSSYTSDGSGRVPSRQGSRPGSSADHDESTVSIFRVPPSTFKASLSTINGTPQRRSEIGAAKTPKSRATPARGSMASSSKPPASPMPGLPDDRSPSPDKKPHGRAPLKPGAKTVAAKPLKPRASVNGLFRKPSLPALGRSAGDPGTPSRVSLQPKQASTTCWDGAIPPCSPSSTAEPATRLSMRKSSAALRDQIAKAKAAKRASVRQASATQQATPARTEMPIVPSDDGFDFGAEYEDPFNLRRGENPGTKVLKQRVAAGRTSGRLNIAAFGLKRIPDEVMKMYDLENIGAQDGSWAESVDLTRLVAADNELETLDDAVFPDMSPDAFQDDEDSPGNIFGGLETLDLHRNLLVSVPLGFRRLGQLTSLNLSSNRLDNESLDIISQITALRDLRLSKNRLSGPLNPALASLGSLEMLDLHGNSISALPDDVERMSRLRILNLGENKFESLPFDSFAKLPLTELVVKKNRLSGTLIQGPVESLPLLQTLDASSNALTHLVSPESGISLPVIHAVSLSMNRLQALPDMTTWTNLLTLNVEENNISSIPNSFIALEKLRHADFGSNDIRVVPPEIARMGSLSMIRLTGNPLRDRKFVSAPTDELKEMLASRLEPPPPYQEPGDQSTITDLMGRFVEIDSKLKSASESRRVLENPDGDSRSEIDDDFATPPTSAPHSPARSRSQTVCSNRSHSQSLSNQTWSVKPGGLLDRSRTESSTLNPVMCSEVAAQHQVRQAQLHHNLFTTIPGSLSNFGATLSSLSLAYNQLAGAAFMTEELELPVLREINLASNHITSLAPLTRFLRAPALDKIDASLNRMTSLTGDLKQAFPRLTVLLVSNNQLTDLEPESIRGLRIVDASNNDIAQLNPRIGLLGRQQGLQRLEVTGNRFKVPRWSILERGTDATLRWLRGRVPTDEMAAWREENGDDGDDDVE</sequence>
<dbReference type="GO" id="GO:0005737">
    <property type="term" value="C:cytoplasm"/>
    <property type="evidence" value="ECO:0007669"/>
    <property type="project" value="TreeGrafter"/>
</dbReference>
<feature type="compositionally biased region" description="Basic and acidic residues" evidence="3">
    <location>
        <begin position="138"/>
        <end position="152"/>
    </location>
</feature>
<dbReference type="SUPFAM" id="SSF52058">
    <property type="entry name" value="L domain-like"/>
    <property type="match status" value="2"/>
</dbReference>
<dbReference type="Pfam" id="PF00560">
    <property type="entry name" value="LRR_1"/>
    <property type="match status" value="1"/>
</dbReference>
<proteinExistence type="predicted"/>
<dbReference type="AlphaFoldDB" id="A0A2S4LAJ9"/>